<proteinExistence type="inferred from homology"/>
<feature type="domain" description="AAA+ ATPase" evidence="2">
    <location>
        <begin position="185"/>
        <end position="325"/>
    </location>
</feature>
<gene>
    <name evidence="3" type="ORF">Val02_86220</name>
</gene>
<dbReference type="InterPro" id="IPR045969">
    <property type="entry name" value="DUF5925"/>
</dbReference>
<dbReference type="GO" id="GO:0016887">
    <property type="term" value="F:ATP hydrolysis activity"/>
    <property type="evidence" value="ECO:0007669"/>
    <property type="project" value="InterPro"/>
</dbReference>
<protein>
    <recommendedName>
        <fullName evidence="2">AAA+ ATPase domain-containing protein</fullName>
    </recommendedName>
</protein>
<keyword evidence="4" id="KW-1185">Reference proteome</keyword>
<sequence>MRQGFLDHSRWVNIPASFAYRLEPSHDPEDALDLLILHRFIEGEQPFAREARVGDARPDAPLHPPGAAPIRSVALSNGTRTDMYEGPGWTLLVRRWKSGDAYLTATSTDPEIVERVLAESTKDAAKPRPLDDVSVPVGFWQGGDRPSRRERRITAQPWQAIRRNYSHEAVAALDRLAAFDGERIAGRILLLHGPPGTGKTTLLRTLAWEWRAWCQFDCVLDPERLFNTPGYLAEAALGDEDDPEEGKRRRWRLLLLEDCDELIMGDAKRSSGQALSRLLNVTDGMLGQGRDVLVAITTNEDVAKLHPAVTRPGRCLGQVHLDRLGPTQAQDWLGGPHRGVGPLGATLAELYALRDGTDPVAVETEPEPTGMYL</sequence>
<dbReference type="InterPro" id="IPR027417">
    <property type="entry name" value="P-loop_NTPase"/>
</dbReference>
<reference evidence="3" key="1">
    <citation type="submission" date="2021-01" db="EMBL/GenBank/DDBJ databases">
        <title>Whole genome shotgun sequence of Virgisporangium aliadipatigenens NBRC 105644.</title>
        <authorList>
            <person name="Komaki H."/>
            <person name="Tamura T."/>
        </authorList>
    </citation>
    <scope>NUCLEOTIDE SEQUENCE</scope>
    <source>
        <strain evidence="3">NBRC 105644</strain>
    </source>
</reference>
<dbReference type="SMART" id="SM00382">
    <property type="entry name" value="AAA"/>
    <property type="match status" value="1"/>
</dbReference>
<evidence type="ECO:0000313" key="3">
    <source>
        <dbReference type="EMBL" id="GIJ51736.1"/>
    </source>
</evidence>
<organism evidence="3 4">
    <name type="scientific">Virgisporangium aliadipatigenens</name>
    <dbReference type="NCBI Taxonomy" id="741659"/>
    <lineage>
        <taxon>Bacteria</taxon>
        <taxon>Bacillati</taxon>
        <taxon>Actinomycetota</taxon>
        <taxon>Actinomycetes</taxon>
        <taxon>Micromonosporales</taxon>
        <taxon>Micromonosporaceae</taxon>
        <taxon>Virgisporangium</taxon>
    </lineage>
</organism>
<dbReference type="Pfam" id="PF00004">
    <property type="entry name" value="AAA"/>
    <property type="match status" value="1"/>
</dbReference>
<evidence type="ECO:0000256" key="1">
    <source>
        <dbReference type="ARBA" id="ARBA00007448"/>
    </source>
</evidence>
<dbReference type="AlphaFoldDB" id="A0A8J3YUG9"/>
<comment type="caution">
    <text evidence="3">The sequence shown here is derived from an EMBL/GenBank/DDBJ whole genome shotgun (WGS) entry which is preliminary data.</text>
</comment>
<dbReference type="InterPro" id="IPR050747">
    <property type="entry name" value="Mitochondrial_chaperone_BCS1"/>
</dbReference>
<name>A0A8J3YUG9_9ACTN</name>
<dbReference type="EMBL" id="BOPF01000053">
    <property type="protein sequence ID" value="GIJ51736.1"/>
    <property type="molecule type" value="Genomic_DNA"/>
</dbReference>
<accession>A0A8J3YUG9</accession>
<dbReference type="Proteomes" id="UP000619260">
    <property type="component" value="Unassembled WGS sequence"/>
</dbReference>
<dbReference type="PANTHER" id="PTHR23070">
    <property type="entry name" value="BCS1 AAA-TYPE ATPASE"/>
    <property type="match status" value="1"/>
</dbReference>
<comment type="similarity">
    <text evidence="1">Belongs to the AAA ATPase family. BCS1 subfamily.</text>
</comment>
<dbReference type="GO" id="GO:0005524">
    <property type="term" value="F:ATP binding"/>
    <property type="evidence" value="ECO:0007669"/>
    <property type="project" value="InterPro"/>
</dbReference>
<dbReference type="Gene3D" id="3.40.50.300">
    <property type="entry name" value="P-loop containing nucleotide triphosphate hydrolases"/>
    <property type="match status" value="1"/>
</dbReference>
<dbReference type="SUPFAM" id="SSF52540">
    <property type="entry name" value="P-loop containing nucleoside triphosphate hydrolases"/>
    <property type="match status" value="1"/>
</dbReference>
<dbReference type="Pfam" id="PF19347">
    <property type="entry name" value="DUF5925"/>
    <property type="match status" value="1"/>
</dbReference>
<dbReference type="InterPro" id="IPR003593">
    <property type="entry name" value="AAA+_ATPase"/>
</dbReference>
<dbReference type="InterPro" id="IPR003959">
    <property type="entry name" value="ATPase_AAA_core"/>
</dbReference>
<evidence type="ECO:0000259" key="2">
    <source>
        <dbReference type="SMART" id="SM00382"/>
    </source>
</evidence>
<evidence type="ECO:0000313" key="4">
    <source>
        <dbReference type="Proteomes" id="UP000619260"/>
    </source>
</evidence>